<sequence>MKIPMKKMKIPMKFYTSKFWHTRNYLLFTPIFCMCALFTPHIVEAQAIKVLTSGRSNLANININKPQGSFHQDNKRSVTVLLDEGGLCTATLINTVNQNGKYYLLTVAHCLLEYMVGDLYPAYLTFNYEVLKPSRSIAEDNEPLSYGVLLTIKDILREDDLALLELAPQSLGYPDFIDNLYFSGWSRDKTFLPISVIGHPKGDVKKIFKIPDGAAYQENFLREEPEHDFSYDYLGWYVTHYEDNIEKIEEGASGSGLFNNENQVIGVYSFGDGDDDEDGSELGSDSETHDPDVYSLLANAWDSYDEGDTPFQNSLDPDHTYASTIPGGYGFERGEFQINSDRFNLNIAPSQVLKTPDIGEGGATSQMMKLDLAEFKKLLSKDGPVGGVYLIDGMVSFTIKTYIGDDPNNPQILYSSEADHTGLRTGDFEEKNQMLSQDVFNEILQARNQTIESLEDYKYDLPVVIELKNISPYDEANIRALKIPGSGFRNAVELFKPEEFKALYRNPDYPKNRGLESRQTYIDSLAIEVSMPQGGYTETASFKTENNGGYVNLIQHHFPYLQPGSEVEITFSPRAEEGSTMHYSIWVDYNKDYKFDGLGEHVITDITGTHQEELTTSFLIPDDFSAPVEGIKTRIRIAMRKNAPPPSDGSGTYDIGEVEDYTVVIYPKNNNSALLATAVTSDVSSPAVLVNTKGQCAAVSGDRLQWLSYQDAEGTVNYSACNQVLVDKPSNNQGYTVNFFKKKKYLSIDHLSPNTLSTFNTNTILSKSLRVVSDTVALKLYSFTKTESGQSITYYGFEDLYNKEASLPYRLLPVSGLAPSSGEQSKKIAHSINANALLAGSMSAGSIVAGLTAYGIFQKVNKPRGTVRGIGREENIELEDRQQLIPDREESTGTQGTELRQRVKSTKTNIEESCETEL</sequence>
<organism evidence="3 4">
    <name type="scientific">Polaribacter batillariae</name>
    <dbReference type="NCBI Taxonomy" id="2808900"/>
    <lineage>
        <taxon>Bacteria</taxon>
        <taxon>Pseudomonadati</taxon>
        <taxon>Bacteroidota</taxon>
        <taxon>Flavobacteriia</taxon>
        <taxon>Flavobacteriales</taxon>
        <taxon>Flavobacteriaceae</taxon>
    </lineage>
</organism>
<proteinExistence type="predicted"/>
<keyword evidence="4" id="KW-1185">Reference proteome</keyword>
<dbReference type="Gene3D" id="2.40.10.10">
    <property type="entry name" value="Trypsin-like serine proteases"/>
    <property type="match status" value="2"/>
</dbReference>
<feature type="domain" description="GEVED" evidence="2">
    <location>
        <begin position="583"/>
        <end position="663"/>
    </location>
</feature>
<dbReference type="InterPro" id="IPR045474">
    <property type="entry name" value="GEVED"/>
</dbReference>
<evidence type="ECO:0000259" key="2">
    <source>
        <dbReference type="Pfam" id="PF20009"/>
    </source>
</evidence>
<gene>
    <name evidence="3" type="ORF">JL193_07645</name>
</gene>
<evidence type="ECO:0000313" key="4">
    <source>
        <dbReference type="Proteomes" id="UP000663935"/>
    </source>
</evidence>
<dbReference type="SUPFAM" id="SSF50494">
    <property type="entry name" value="Trypsin-like serine proteases"/>
    <property type="match status" value="1"/>
</dbReference>
<dbReference type="RefSeq" id="WP_207973218.1">
    <property type="nucleotide sequence ID" value="NZ_CP071795.1"/>
</dbReference>
<dbReference type="Pfam" id="PF20009">
    <property type="entry name" value="GEVED"/>
    <property type="match status" value="1"/>
</dbReference>
<feature type="region of interest" description="Disordered" evidence="1">
    <location>
        <begin position="269"/>
        <end position="289"/>
    </location>
</feature>
<reference evidence="3 4" key="1">
    <citation type="submission" date="2021-03" db="EMBL/GenBank/DDBJ databases">
        <title>Complete genome of Polaribacter_sp.G4M1.</title>
        <authorList>
            <person name="Jeong S.W."/>
            <person name="Bae J.W."/>
        </authorList>
    </citation>
    <scope>NUCLEOTIDE SEQUENCE [LARGE SCALE GENOMIC DNA]</scope>
    <source>
        <strain evidence="3 4">G4M1</strain>
    </source>
</reference>
<protein>
    <recommendedName>
        <fullName evidence="2">GEVED domain-containing protein</fullName>
    </recommendedName>
</protein>
<feature type="region of interest" description="Disordered" evidence="1">
    <location>
        <begin position="883"/>
        <end position="918"/>
    </location>
</feature>
<evidence type="ECO:0000313" key="3">
    <source>
        <dbReference type="EMBL" id="QTD39108.1"/>
    </source>
</evidence>
<dbReference type="EMBL" id="CP071795">
    <property type="protein sequence ID" value="QTD39108.1"/>
    <property type="molecule type" value="Genomic_DNA"/>
</dbReference>
<dbReference type="InterPro" id="IPR043504">
    <property type="entry name" value="Peptidase_S1_PA_chymotrypsin"/>
</dbReference>
<accession>A0ABX7T0R7</accession>
<evidence type="ECO:0000256" key="1">
    <source>
        <dbReference type="SAM" id="MobiDB-lite"/>
    </source>
</evidence>
<dbReference type="Proteomes" id="UP000663935">
    <property type="component" value="Chromosome"/>
</dbReference>
<dbReference type="InterPro" id="IPR009003">
    <property type="entry name" value="Peptidase_S1_PA"/>
</dbReference>
<name>A0ABX7T0R7_9FLAO</name>